<dbReference type="Gene3D" id="1.10.530.10">
    <property type="match status" value="1"/>
</dbReference>
<reference evidence="4" key="1">
    <citation type="submission" date="2019-04" db="EMBL/GenBank/DDBJ databases">
        <title>Evolution of Biomass-Degrading Anaerobic Consortia Revealed by Metagenomics.</title>
        <authorList>
            <person name="Peng X."/>
        </authorList>
    </citation>
    <scope>NUCLEOTIDE SEQUENCE</scope>
    <source>
        <strain evidence="4">SIG141</strain>
    </source>
</reference>
<name>A0A928BT42_XYLRU</name>
<dbReference type="Proteomes" id="UP000763088">
    <property type="component" value="Unassembled WGS sequence"/>
</dbReference>
<dbReference type="EMBL" id="SUYD01000013">
    <property type="protein sequence ID" value="MBE6266880.1"/>
    <property type="molecule type" value="Genomic_DNA"/>
</dbReference>
<dbReference type="CDD" id="cd13403">
    <property type="entry name" value="MLTF-like"/>
    <property type="match status" value="1"/>
</dbReference>
<dbReference type="PANTHER" id="PTHR37423:SF2">
    <property type="entry name" value="MEMBRANE-BOUND LYTIC MUREIN TRANSGLYCOSYLASE C"/>
    <property type="match status" value="1"/>
</dbReference>
<proteinExistence type="inferred from homology"/>
<evidence type="ECO:0000313" key="5">
    <source>
        <dbReference type="Proteomes" id="UP000763088"/>
    </source>
</evidence>
<evidence type="ECO:0000313" key="4">
    <source>
        <dbReference type="EMBL" id="MBE6266880.1"/>
    </source>
</evidence>
<evidence type="ECO:0000256" key="1">
    <source>
        <dbReference type="ARBA" id="ARBA00007734"/>
    </source>
</evidence>
<comment type="similarity">
    <text evidence="1">Belongs to the transglycosylase Slt family.</text>
</comment>
<dbReference type="SUPFAM" id="SSF53955">
    <property type="entry name" value="Lysozyme-like"/>
    <property type="match status" value="1"/>
</dbReference>
<accession>A0A928BT42</accession>
<dbReference type="PANTHER" id="PTHR37423">
    <property type="entry name" value="SOLUBLE LYTIC MUREIN TRANSGLYCOSYLASE-RELATED"/>
    <property type="match status" value="1"/>
</dbReference>
<dbReference type="InterPro" id="IPR023346">
    <property type="entry name" value="Lysozyme-like_dom_sf"/>
</dbReference>
<dbReference type="PROSITE" id="PS51257">
    <property type="entry name" value="PROKAR_LIPOPROTEIN"/>
    <property type="match status" value="1"/>
</dbReference>
<dbReference type="AlphaFoldDB" id="A0A928BT42"/>
<feature type="domain" description="Transglycosylase SLT" evidence="3">
    <location>
        <begin position="188"/>
        <end position="298"/>
    </location>
</feature>
<feature type="region of interest" description="Disordered" evidence="2">
    <location>
        <begin position="352"/>
        <end position="375"/>
    </location>
</feature>
<protein>
    <submittedName>
        <fullName evidence="4">Tail length tape measure protein</fullName>
    </submittedName>
</protein>
<organism evidence="4 5">
    <name type="scientific">Xylanibacter ruminicola</name>
    <name type="common">Prevotella ruminicola</name>
    <dbReference type="NCBI Taxonomy" id="839"/>
    <lineage>
        <taxon>Bacteria</taxon>
        <taxon>Pseudomonadati</taxon>
        <taxon>Bacteroidota</taxon>
        <taxon>Bacteroidia</taxon>
        <taxon>Bacteroidales</taxon>
        <taxon>Prevotellaceae</taxon>
        <taxon>Xylanibacter</taxon>
    </lineage>
</organism>
<dbReference type="Pfam" id="PF01464">
    <property type="entry name" value="SLT"/>
    <property type="match status" value="1"/>
</dbReference>
<dbReference type="Gene3D" id="3.40.190.10">
    <property type="entry name" value="Periplasmic binding protein-like II"/>
    <property type="match status" value="1"/>
</dbReference>
<sequence length="375" mass="42874">MQKWYKYVGFGAILLSLASCFEKKQETIVAPWGVVEDTIPTSDEFDLHDIQTSGELIMATVSGPQTYYEYHGKYLGTQFLICQRFADSLGVRLRVEVYRDSMELMKRFAEGEVDIVAWPTPGHIDADTAKNDLAKELQGWYRPELIAAAQKEENDLLTVRKVTRRIFSPMLDAKGGIISHYDQFFMAYASDIRWDWRLLAAQCYQESTFDPRAVSFAGAKGLMQIMPGTADHLGVSRSKLYEPEANIQAAVKYIGQLQNTFSDIRDNYERTNFVLASYNGGAHHIRDAMNLAKRDGKNPHRWSDVSPYVLKLATPQYYNDPIVKYGYMRGSETVDYVQRIRQRHAGYQGVKTPFIGSHASKPRKAEKRKNKYDIQ</sequence>
<feature type="compositionally biased region" description="Basic residues" evidence="2">
    <location>
        <begin position="360"/>
        <end position="375"/>
    </location>
</feature>
<evidence type="ECO:0000256" key="2">
    <source>
        <dbReference type="SAM" id="MobiDB-lite"/>
    </source>
</evidence>
<dbReference type="InterPro" id="IPR008258">
    <property type="entry name" value="Transglycosylase_SLT_dom_1"/>
</dbReference>
<gene>
    <name evidence="4" type="ORF">E7102_10520</name>
</gene>
<evidence type="ECO:0000259" key="3">
    <source>
        <dbReference type="Pfam" id="PF01464"/>
    </source>
</evidence>
<comment type="caution">
    <text evidence="4">The sequence shown here is derived from an EMBL/GenBank/DDBJ whole genome shotgun (WGS) entry which is preliminary data.</text>
</comment>